<dbReference type="PROSITE" id="PS50977">
    <property type="entry name" value="HTH_TETR_2"/>
    <property type="match status" value="1"/>
</dbReference>
<evidence type="ECO:0000256" key="5">
    <source>
        <dbReference type="SAM" id="MobiDB-lite"/>
    </source>
</evidence>
<dbReference type="PANTHER" id="PTHR30055">
    <property type="entry name" value="HTH-TYPE TRANSCRIPTIONAL REGULATOR RUTR"/>
    <property type="match status" value="1"/>
</dbReference>
<dbReference type="GO" id="GO:0000976">
    <property type="term" value="F:transcription cis-regulatory region binding"/>
    <property type="evidence" value="ECO:0007669"/>
    <property type="project" value="TreeGrafter"/>
</dbReference>
<dbReference type="AlphaFoldDB" id="A0A2K9ME87"/>
<evidence type="ECO:0000256" key="3">
    <source>
        <dbReference type="ARBA" id="ARBA00023163"/>
    </source>
</evidence>
<evidence type="ECO:0000259" key="6">
    <source>
        <dbReference type="PROSITE" id="PS50977"/>
    </source>
</evidence>
<keyword evidence="3" id="KW-0804">Transcription</keyword>
<dbReference type="Gene3D" id="1.10.357.10">
    <property type="entry name" value="Tetracycline Repressor, domain 2"/>
    <property type="match status" value="1"/>
</dbReference>
<dbReference type="OrthoDB" id="7223515at2"/>
<feature type="DNA-binding region" description="H-T-H motif" evidence="4">
    <location>
        <begin position="48"/>
        <end position="67"/>
    </location>
</feature>
<sequence length="153" mass="17334">MPRSSKRVSPSEPTLPRPEPRRTREELRADTLAAAREIILSDGPEALTARRLAEAVGYTPGTIYNLFDGLPDVLWQVNRGNFKRIEELFEDLPGDDPTARLRSLAARYLRLVETEPTLFRALFDGPRRSDRFPDWYMQAIAGCWGARPMSCAS</sequence>
<dbReference type="InterPro" id="IPR001647">
    <property type="entry name" value="HTH_TetR"/>
</dbReference>
<organism evidence="7 8">
    <name type="scientific">Paracoccus jeotgali</name>
    <dbReference type="NCBI Taxonomy" id="2065379"/>
    <lineage>
        <taxon>Bacteria</taxon>
        <taxon>Pseudomonadati</taxon>
        <taxon>Pseudomonadota</taxon>
        <taxon>Alphaproteobacteria</taxon>
        <taxon>Rhodobacterales</taxon>
        <taxon>Paracoccaceae</taxon>
        <taxon>Paracoccus</taxon>
    </lineage>
</organism>
<protein>
    <recommendedName>
        <fullName evidence="6">HTH tetR-type domain-containing protein</fullName>
    </recommendedName>
</protein>
<proteinExistence type="predicted"/>
<reference evidence="8" key="1">
    <citation type="submission" date="2017-12" db="EMBL/GenBank/DDBJ databases">
        <title>Genomic analysis of Paracoccus sp. CBA4604.</title>
        <authorList>
            <person name="Roh S.W."/>
            <person name="Kim J.Y."/>
            <person name="Kim J.S."/>
        </authorList>
    </citation>
    <scope>NUCLEOTIDE SEQUENCE [LARGE SCALE GENOMIC DNA]</scope>
    <source>
        <strain evidence="8">CBA4604</strain>
    </source>
</reference>
<dbReference type="GO" id="GO:0003700">
    <property type="term" value="F:DNA-binding transcription factor activity"/>
    <property type="evidence" value="ECO:0007669"/>
    <property type="project" value="TreeGrafter"/>
</dbReference>
<dbReference type="RefSeq" id="WP_101498710.1">
    <property type="nucleotide sequence ID" value="NZ_CP025583.1"/>
</dbReference>
<dbReference type="Proteomes" id="UP000234882">
    <property type="component" value="Chromosome"/>
</dbReference>
<dbReference type="SUPFAM" id="SSF46689">
    <property type="entry name" value="Homeodomain-like"/>
    <property type="match status" value="1"/>
</dbReference>
<evidence type="ECO:0000256" key="4">
    <source>
        <dbReference type="PROSITE-ProRule" id="PRU00335"/>
    </source>
</evidence>
<name>A0A2K9ME87_9RHOB</name>
<gene>
    <name evidence="7" type="ORF">CYR75_02585</name>
</gene>
<dbReference type="InterPro" id="IPR050109">
    <property type="entry name" value="HTH-type_TetR-like_transc_reg"/>
</dbReference>
<keyword evidence="1" id="KW-0805">Transcription regulation</keyword>
<dbReference type="InterPro" id="IPR009057">
    <property type="entry name" value="Homeodomain-like_sf"/>
</dbReference>
<evidence type="ECO:0000313" key="8">
    <source>
        <dbReference type="Proteomes" id="UP000234882"/>
    </source>
</evidence>
<keyword evidence="8" id="KW-1185">Reference proteome</keyword>
<evidence type="ECO:0000256" key="1">
    <source>
        <dbReference type="ARBA" id="ARBA00023015"/>
    </source>
</evidence>
<dbReference type="PANTHER" id="PTHR30055:SF234">
    <property type="entry name" value="HTH-TYPE TRANSCRIPTIONAL REGULATOR BETI"/>
    <property type="match status" value="1"/>
</dbReference>
<feature type="region of interest" description="Disordered" evidence="5">
    <location>
        <begin position="1"/>
        <end position="26"/>
    </location>
</feature>
<accession>A0A2K9ME87</accession>
<keyword evidence="2 4" id="KW-0238">DNA-binding</keyword>
<dbReference type="Pfam" id="PF00440">
    <property type="entry name" value="TetR_N"/>
    <property type="match status" value="1"/>
</dbReference>
<evidence type="ECO:0000313" key="7">
    <source>
        <dbReference type="EMBL" id="AUM73326.1"/>
    </source>
</evidence>
<dbReference type="EMBL" id="CP025583">
    <property type="protein sequence ID" value="AUM73326.1"/>
    <property type="molecule type" value="Genomic_DNA"/>
</dbReference>
<feature type="domain" description="HTH tetR-type" evidence="6">
    <location>
        <begin position="25"/>
        <end position="85"/>
    </location>
</feature>
<evidence type="ECO:0000256" key="2">
    <source>
        <dbReference type="ARBA" id="ARBA00023125"/>
    </source>
</evidence>
<dbReference type="KEGG" id="paru:CYR75_02585"/>